<name>A0A1G7IXR8_9ACTN</name>
<gene>
    <name evidence="1" type="ORF">SAMN05660662_1188</name>
</gene>
<protein>
    <submittedName>
        <fullName evidence="1">Uncharacterized protein</fullName>
    </submittedName>
</protein>
<evidence type="ECO:0000313" key="2">
    <source>
        <dbReference type="Proteomes" id="UP000199406"/>
    </source>
</evidence>
<proteinExistence type="predicted"/>
<dbReference type="RefSeq" id="WP_091764314.1">
    <property type="nucleotide sequence ID" value="NZ_FNBT01000002.1"/>
</dbReference>
<evidence type="ECO:0000313" key="1">
    <source>
        <dbReference type="EMBL" id="SDF17487.1"/>
    </source>
</evidence>
<dbReference type="EMBL" id="FNBT01000002">
    <property type="protein sequence ID" value="SDF17487.1"/>
    <property type="molecule type" value="Genomic_DNA"/>
</dbReference>
<dbReference type="STRING" id="1550231.SAMN05660662_1188"/>
<organism evidence="1 2">
    <name type="scientific">Blastococcus aurantiacus</name>
    <dbReference type="NCBI Taxonomy" id="1550231"/>
    <lineage>
        <taxon>Bacteria</taxon>
        <taxon>Bacillati</taxon>
        <taxon>Actinomycetota</taxon>
        <taxon>Actinomycetes</taxon>
        <taxon>Geodermatophilales</taxon>
        <taxon>Geodermatophilaceae</taxon>
        <taxon>Blastococcus</taxon>
    </lineage>
</organism>
<reference evidence="2" key="1">
    <citation type="submission" date="2016-10" db="EMBL/GenBank/DDBJ databases">
        <authorList>
            <person name="Varghese N."/>
            <person name="Submissions S."/>
        </authorList>
    </citation>
    <scope>NUCLEOTIDE SEQUENCE [LARGE SCALE GENOMIC DNA]</scope>
    <source>
        <strain evidence="2">DSM 44268</strain>
    </source>
</reference>
<dbReference type="Proteomes" id="UP000199406">
    <property type="component" value="Unassembled WGS sequence"/>
</dbReference>
<keyword evidence="2" id="KW-1185">Reference proteome</keyword>
<accession>A0A1G7IXR8</accession>
<sequence length="114" mass="12348">MTSADPAAEGRRRADEFLTLLTAEDRAADTLLEGLTEVRDLVFLGAGLTAIARAEGRALPTAQRAQASTRQTNLGQLRDRSRGDVDGLRAWLRKSGEEILFIRSLHATAQQTSG</sequence>
<dbReference type="OrthoDB" id="5196432at2"/>
<dbReference type="AlphaFoldDB" id="A0A1G7IXR8"/>